<dbReference type="InterPro" id="IPR002589">
    <property type="entry name" value="Macro_dom"/>
</dbReference>
<name>A0A381ZM56_9ZZZZ</name>
<dbReference type="GO" id="GO:0017148">
    <property type="term" value="P:negative regulation of translation"/>
    <property type="evidence" value="ECO:0007669"/>
    <property type="project" value="TreeGrafter"/>
</dbReference>
<dbReference type="PANTHER" id="PTHR21043:SF0">
    <property type="entry name" value="MITOCHONDRIAL ASSEMBLY OF RIBOSOMAL LARGE SUBUNIT PROTEIN 1"/>
    <property type="match status" value="1"/>
</dbReference>
<dbReference type="PANTHER" id="PTHR21043">
    <property type="entry name" value="IOJAP SUPERFAMILY ORTHOLOG"/>
    <property type="match status" value="1"/>
</dbReference>
<evidence type="ECO:0000256" key="1">
    <source>
        <dbReference type="ARBA" id="ARBA00010574"/>
    </source>
</evidence>
<dbReference type="NCBIfam" id="TIGR00090">
    <property type="entry name" value="rsfS_iojap_ybeB"/>
    <property type="match status" value="1"/>
</dbReference>
<gene>
    <name evidence="3" type="ORF">METZ01_LOCUS142905</name>
</gene>
<dbReference type="InterPro" id="IPR043519">
    <property type="entry name" value="NT_sf"/>
</dbReference>
<organism evidence="3">
    <name type="scientific">marine metagenome</name>
    <dbReference type="NCBI Taxonomy" id="408172"/>
    <lineage>
        <taxon>unclassified sequences</taxon>
        <taxon>metagenomes</taxon>
        <taxon>ecological metagenomes</taxon>
    </lineage>
</organism>
<dbReference type="GO" id="GO:0043023">
    <property type="term" value="F:ribosomal large subunit binding"/>
    <property type="evidence" value="ECO:0007669"/>
    <property type="project" value="TreeGrafter"/>
</dbReference>
<feature type="domain" description="Macro" evidence="2">
    <location>
        <begin position="1"/>
        <end position="98"/>
    </location>
</feature>
<comment type="similarity">
    <text evidence="1">Belongs to the Iojap/RsfS family.</text>
</comment>
<dbReference type="EMBL" id="UINC01021774">
    <property type="protein sequence ID" value="SVA90051.1"/>
    <property type="molecule type" value="Genomic_DNA"/>
</dbReference>
<dbReference type="AlphaFoldDB" id="A0A381ZM56"/>
<evidence type="ECO:0000313" key="3">
    <source>
        <dbReference type="EMBL" id="SVA90051.1"/>
    </source>
</evidence>
<protein>
    <recommendedName>
        <fullName evidence="2">Macro domain-containing protein</fullName>
    </recommendedName>
</protein>
<accession>A0A381ZM56</accession>
<dbReference type="InterPro" id="IPR004394">
    <property type="entry name" value="Iojap/RsfS/C7orf30"/>
</dbReference>
<sequence length="98" mass="10490">MILGDLKAESVKSLDVGHLTALTDVMIIASGRSSRHVSSLSGALVQRCSAAGYRPIGVEGGGAGEWVLVDLVNVVIHIMLPKAREFYNLEALWDLQES</sequence>
<reference evidence="3" key="1">
    <citation type="submission" date="2018-05" db="EMBL/GenBank/DDBJ databases">
        <authorList>
            <person name="Lanie J.A."/>
            <person name="Ng W.-L."/>
            <person name="Kazmierczak K.M."/>
            <person name="Andrzejewski T.M."/>
            <person name="Davidsen T.M."/>
            <person name="Wayne K.J."/>
            <person name="Tettelin H."/>
            <person name="Glass J.I."/>
            <person name="Rusch D."/>
            <person name="Podicherti R."/>
            <person name="Tsui H.-C.T."/>
            <person name="Winkler M.E."/>
        </authorList>
    </citation>
    <scope>NUCLEOTIDE SEQUENCE</scope>
</reference>
<dbReference type="Gene3D" id="3.30.460.10">
    <property type="entry name" value="Beta Polymerase, domain 2"/>
    <property type="match status" value="1"/>
</dbReference>
<dbReference type="Pfam" id="PF02410">
    <property type="entry name" value="RsfS"/>
    <property type="match status" value="1"/>
</dbReference>
<dbReference type="SUPFAM" id="SSF81301">
    <property type="entry name" value="Nucleotidyltransferase"/>
    <property type="match status" value="1"/>
</dbReference>
<proteinExistence type="inferred from homology"/>
<dbReference type="PROSITE" id="PS51154">
    <property type="entry name" value="MACRO"/>
    <property type="match status" value="1"/>
</dbReference>
<dbReference type="GO" id="GO:0090071">
    <property type="term" value="P:negative regulation of ribosome biogenesis"/>
    <property type="evidence" value="ECO:0007669"/>
    <property type="project" value="TreeGrafter"/>
</dbReference>
<dbReference type="HAMAP" id="MF_01477">
    <property type="entry name" value="Iojap_RsfS"/>
    <property type="match status" value="1"/>
</dbReference>
<evidence type="ECO:0000259" key="2">
    <source>
        <dbReference type="PROSITE" id="PS51154"/>
    </source>
</evidence>